<accession>A9ENC4</accession>
<evidence type="ECO:0000259" key="7">
    <source>
        <dbReference type="PROSITE" id="PS50006"/>
    </source>
</evidence>
<keyword evidence="5" id="KW-0804">Transcription</keyword>
<dbReference type="eggNOG" id="COG3829">
    <property type="taxonomic scope" value="Bacteria"/>
</dbReference>
<reference evidence="9 10" key="1">
    <citation type="journal article" date="2007" name="Nat. Biotechnol.">
        <title>Complete genome sequence of the myxobacterium Sorangium cellulosum.</title>
        <authorList>
            <person name="Schneiker S."/>
            <person name="Perlova O."/>
            <person name="Kaiser O."/>
            <person name="Gerth K."/>
            <person name="Alici A."/>
            <person name="Altmeyer M.O."/>
            <person name="Bartels D."/>
            <person name="Bekel T."/>
            <person name="Beyer S."/>
            <person name="Bode E."/>
            <person name="Bode H.B."/>
            <person name="Bolten C.J."/>
            <person name="Choudhuri J.V."/>
            <person name="Doss S."/>
            <person name="Elnakady Y.A."/>
            <person name="Frank B."/>
            <person name="Gaigalat L."/>
            <person name="Goesmann A."/>
            <person name="Groeger C."/>
            <person name="Gross F."/>
            <person name="Jelsbak L."/>
            <person name="Jelsbak L."/>
            <person name="Kalinowski J."/>
            <person name="Kegler C."/>
            <person name="Knauber T."/>
            <person name="Konietzny S."/>
            <person name="Kopp M."/>
            <person name="Krause L."/>
            <person name="Krug D."/>
            <person name="Linke B."/>
            <person name="Mahmud T."/>
            <person name="Martinez-Arias R."/>
            <person name="McHardy A.C."/>
            <person name="Merai M."/>
            <person name="Meyer F."/>
            <person name="Mormann S."/>
            <person name="Munoz-Dorado J."/>
            <person name="Perez J."/>
            <person name="Pradella S."/>
            <person name="Rachid S."/>
            <person name="Raddatz G."/>
            <person name="Rosenau F."/>
            <person name="Rueckert C."/>
            <person name="Sasse F."/>
            <person name="Scharfe M."/>
            <person name="Schuster S.C."/>
            <person name="Suen G."/>
            <person name="Treuner-Lange A."/>
            <person name="Velicer G.J."/>
            <person name="Vorholter F.-J."/>
            <person name="Weissman K.J."/>
            <person name="Welch R.D."/>
            <person name="Wenzel S.C."/>
            <person name="Whitworth D.E."/>
            <person name="Wilhelm S."/>
            <person name="Wittmann C."/>
            <person name="Bloecker H."/>
            <person name="Puehler A."/>
            <person name="Mueller R."/>
        </authorList>
    </citation>
    <scope>NUCLEOTIDE SEQUENCE [LARGE SCALE GENOMIC DNA]</scope>
    <source>
        <strain evidence="10">So ce56</strain>
    </source>
</reference>
<dbReference type="InterPro" id="IPR025943">
    <property type="entry name" value="Sigma_54_int_dom_ATP-bd_2"/>
</dbReference>
<dbReference type="Gene3D" id="1.10.10.60">
    <property type="entry name" value="Homeodomain-like"/>
    <property type="match status" value="1"/>
</dbReference>
<dbReference type="PROSITE" id="PS50045">
    <property type="entry name" value="SIGMA54_INTERACT_4"/>
    <property type="match status" value="1"/>
</dbReference>
<dbReference type="Pfam" id="PF02954">
    <property type="entry name" value="HTH_8"/>
    <property type="match status" value="1"/>
</dbReference>
<dbReference type="CDD" id="cd00060">
    <property type="entry name" value="FHA"/>
    <property type="match status" value="1"/>
</dbReference>
<dbReference type="InterPro" id="IPR008984">
    <property type="entry name" value="SMAD_FHA_dom_sf"/>
</dbReference>
<feature type="region of interest" description="Disordered" evidence="6">
    <location>
        <begin position="414"/>
        <end position="435"/>
    </location>
</feature>
<feature type="compositionally biased region" description="Low complexity" evidence="6">
    <location>
        <begin position="414"/>
        <end position="431"/>
    </location>
</feature>
<evidence type="ECO:0000313" key="9">
    <source>
        <dbReference type="EMBL" id="CAN90843.1"/>
    </source>
</evidence>
<evidence type="ECO:0000259" key="8">
    <source>
        <dbReference type="PROSITE" id="PS50045"/>
    </source>
</evidence>
<dbReference type="GO" id="GO:0005524">
    <property type="term" value="F:ATP binding"/>
    <property type="evidence" value="ECO:0007669"/>
    <property type="project" value="UniProtKB-KW"/>
</dbReference>
<evidence type="ECO:0000256" key="2">
    <source>
        <dbReference type="ARBA" id="ARBA00022840"/>
    </source>
</evidence>
<dbReference type="PANTHER" id="PTHR32071">
    <property type="entry name" value="TRANSCRIPTIONAL REGULATORY PROTEIN"/>
    <property type="match status" value="1"/>
</dbReference>
<dbReference type="FunFam" id="3.40.50.300:FF:000006">
    <property type="entry name" value="DNA-binding transcriptional regulator NtrC"/>
    <property type="match status" value="1"/>
</dbReference>
<dbReference type="SMART" id="SM00382">
    <property type="entry name" value="AAA"/>
    <property type="match status" value="1"/>
</dbReference>
<dbReference type="GO" id="GO:0043565">
    <property type="term" value="F:sequence-specific DNA binding"/>
    <property type="evidence" value="ECO:0007669"/>
    <property type="project" value="InterPro"/>
</dbReference>
<dbReference type="InterPro" id="IPR000253">
    <property type="entry name" value="FHA_dom"/>
</dbReference>
<evidence type="ECO:0000256" key="6">
    <source>
        <dbReference type="SAM" id="MobiDB-lite"/>
    </source>
</evidence>
<keyword evidence="1" id="KW-0547">Nucleotide-binding</keyword>
<dbReference type="CDD" id="cd00009">
    <property type="entry name" value="AAA"/>
    <property type="match status" value="1"/>
</dbReference>
<dbReference type="Gene3D" id="3.40.50.300">
    <property type="entry name" value="P-loop containing nucleotide triphosphate hydrolases"/>
    <property type="match status" value="1"/>
</dbReference>
<gene>
    <name evidence="9" type="ordered locus">sce0686</name>
</gene>
<dbReference type="Pfam" id="PF00498">
    <property type="entry name" value="FHA"/>
    <property type="match status" value="1"/>
</dbReference>
<evidence type="ECO:0000256" key="4">
    <source>
        <dbReference type="ARBA" id="ARBA00023125"/>
    </source>
</evidence>
<dbReference type="PRINTS" id="PR01590">
    <property type="entry name" value="HTHFIS"/>
</dbReference>
<evidence type="ECO:0000256" key="5">
    <source>
        <dbReference type="ARBA" id="ARBA00023163"/>
    </source>
</evidence>
<feature type="domain" description="FHA" evidence="7">
    <location>
        <begin position="36"/>
        <end position="84"/>
    </location>
</feature>
<proteinExistence type="predicted"/>
<dbReference type="Proteomes" id="UP000002139">
    <property type="component" value="Chromosome"/>
</dbReference>
<dbReference type="PROSITE" id="PS00688">
    <property type="entry name" value="SIGMA54_INTERACT_3"/>
    <property type="match status" value="1"/>
</dbReference>
<dbReference type="GO" id="GO:0006355">
    <property type="term" value="P:regulation of DNA-templated transcription"/>
    <property type="evidence" value="ECO:0007669"/>
    <property type="project" value="InterPro"/>
</dbReference>
<dbReference type="Gene3D" id="2.60.200.20">
    <property type="match status" value="1"/>
</dbReference>
<dbReference type="InterPro" id="IPR002197">
    <property type="entry name" value="HTH_Fis"/>
</dbReference>
<organism evidence="9 10">
    <name type="scientific">Sorangium cellulosum (strain So ce56)</name>
    <name type="common">Polyangium cellulosum (strain So ce56)</name>
    <dbReference type="NCBI Taxonomy" id="448385"/>
    <lineage>
        <taxon>Bacteria</taxon>
        <taxon>Pseudomonadati</taxon>
        <taxon>Myxococcota</taxon>
        <taxon>Polyangia</taxon>
        <taxon>Polyangiales</taxon>
        <taxon>Polyangiaceae</taxon>
        <taxon>Sorangium</taxon>
    </lineage>
</organism>
<keyword evidence="2" id="KW-0067">ATP-binding</keyword>
<dbReference type="STRING" id="448385.sce0686"/>
<dbReference type="SUPFAM" id="SSF46689">
    <property type="entry name" value="Homeodomain-like"/>
    <property type="match status" value="1"/>
</dbReference>
<dbReference type="InterPro" id="IPR058031">
    <property type="entry name" value="AAA_lid_NorR"/>
</dbReference>
<dbReference type="InterPro" id="IPR002078">
    <property type="entry name" value="Sigma_54_int"/>
</dbReference>
<dbReference type="PROSITE" id="PS00675">
    <property type="entry name" value="SIGMA54_INTERACT_1"/>
    <property type="match status" value="1"/>
</dbReference>
<dbReference type="AlphaFoldDB" id="A9ENC4"/>
<dbReference type="BioCyc" id="SCEL448385:SCE_RS03590-MONOMER"/>
<dbReference type="KEGG" id="scl:sce0686"/>
<dbReference type="InterPro" id="IPR025944">
    <property type="entry name" value="Sigma_54_int_dom_CS"/>
</dbReference>
<evidence type="ECO:0000256" key="3">
    <source>
        <dbReference type="ARBA" id="ARBA00023015"/>
    </source>
</evidence>
<dbReference type="PROSITE" id="PS50006">
    <property type="entry name" value="FHA_DOMAIN"/>
    <property type="match status" value="1"/>
</dbReference>
<dbReference type="InterPro" id="IPR027417">
    <property type="entry name" value="P-loop_NTPase"/>
</dbReference>
<evidence type="ECO:0000256" key="1">
    <source>
        <dbReference type="ARBA" id="ARBA00022741"/>
    </source>
</evidence>
<dbReference type="Pfam" id="PF25601">
    <property type="entry name" value="AAA_lid_14"/>
    <property type="match status" value="1"/>
</dbReference>
<dbReference type="InterPro" id="IPR003593">
    <property type="entry name" value="AAA+_ATPase"/>
</dbReference>
<dbReference type="RefSeq" id="WP_012233321.1">
    <property type="nucleotide sequence ID" value="NC_010162.1"/>
</dbReference>
<dbReference type="InterPro" id="IPR009057">
    <property type="entry name" value="Homeodomain-like_sf"/>
</dbReference>
<keyword evidence="10" id="KW-1185">Reference proteome</keyword>
<dbReference type="HOGENOM" id="CLU_000445_0_7_7"/>
<feature type="domain" description="Sigma-54 factor interaction" evidence="8">
    <location>
        <begin position="137"/>
        <end position="366"/>
    </location>
</feature>
<dbReference type="SMART" id="SM00240">
    <property type="entry name" value="FHA"/>
    <property type="match status" value="1"/>
</dbReference>
<sequence>MAAAKSTRNDVQGALELAVFAGGRVTRHPLPAEGRVSLGRSPENDVPIDDSSVSRRHAIIHLGPPIAIEDLGSANGTRLRRERSAGPTTKLLELQPEQGKTMELSVGDAVNLGSTLIVILPREGAASATPGQGQGQPIVLDPAMERLYALAERVAGAPITVLLLGETGAGKEVLAEHIHRRSPRAQGPFVRLNCAALSESLLESELFGHERGAFTSAVQAKPGLLETAEKGTVLLDEVGELPPSIQVKLLRVLEERKVMRVGGLSPRPIDVRFVSATNRDLAAEVKRGAFREDLFFRLNGIALTIPPLRARIAEIAPLARALADRTAGALGRPAPAFAPETLAALEAHRWPGNIRELRNVIERAVVLSGGDTLLPEHLLLDAAAALPPAPAEARPAAAPVEARLAAAPAEARSAAGPAEAAAPAGTVPPAEGAGGLRSELDAFERRRIVDALEQCAGNQTQAAALLGMPRRTFVARLSAYGIPRPRKGKATR</sequence>
<keyword evidence="4" id="KW-0238">DNA-binding</keyword>
<dbReference type="EMBL" id="AM746676">
    <property type="protein sequence ID" value="CAN90843.1"/>
    <property type="molecule type" value="Genomic_DNA"/>
</dbReference>
<protein>
    <submittedName>
        <fullName evidence="9">Sigma-54 dependent transcriptional regulator</fullName>
    </submittedName>
</protein>
<dbReference type="Gene3D" id="1.10.8.60">
    <property type="match status" value="1"/>
</dbReference>
<dbReference type="SUPFAM" id="SSF49879">
    <property type="entry name" value="SMAD/FHA domain"/>
    <property type="match status" value="1"/>
</dbReference>
<dbReference type="Pfam" id="PF00158">
    <property type="entry name" value="Sigma54_activat"/>
    <property type="match status" value="1"/>
</dbReference>
<keyword evidence="3" id="KW-0805">Transcription regulation</keyword>
<name>A9ENC4_SORC5</name>
<dbReference type="InterPro" id="IPR025662">
    <property type="entry name" value="Sigma_54_int_dom_ATP-bd_1"/>
</dbReference>
<dbReference type="SUPFAM" id="SSF52540">
    <property type="entry name" value="P-loop containing nucleoside triphosphate hydrolases"/>
    <property type="match status" value="1"/>
</dbReference>
<evidence type="ECO:0000313" key="10">
    <source>
        <dbReference type="Proteomes" id="UP000002139"/>
    </source>
</evidence>
<dbReference type="PROSITE" id="PS00676">
    <property type="entry name" value="SIGMA54_INTERACT_2"/>
    <property type="match status" value="1"/>
</dbReference>